<dbReference type="PANTHER" id="PTHR40079">
    <property type="entry name" value="MANNAN ENDO-1,4-BETA-MANNOSIDASE E-RELATED"/>
    <property type="match status" value="1"/>
</dbReference>
<evidence type="ECO:0000259" key="6">
    <source>
        <dbReference type="PROSITE" id="PS51175"/>
    </source>
</evidence>
<dbReference type="EMBL" id="CP001792">
    <property type="protein sequence ID" value="ACX74339.1"/>
    <property type="molecule type" value="Genomic_DNA"/>
</dbReference>
<evidence type="ECO:0000313" key="9">
    <source>
        <dbReference type="EMBL" id="ADL27278.1"/>
    </source>
</evidence>
<evidence type="ECO:0000256" key="4">
    <source>
        <dbReference type="PROSITE-ProRule" id="PRU01100"/>
    </source>
</evidence>
<evidence type="ECO:0000313" key="10">
    <source>
        <dbReference type="Proteomes" id="UP000000517"/>
    </source>
</evidence>
<evidence type="ECO:0000256" key="5">
    <source>
        <dbReference type="SAM" id="SignalP"/>
    </source>
</evidence>
<dbReference type="Pfam" id="PF02156">
    <property type="entry name" value="Glyco_hydro_26"/>
    <property type="match status" value="1"/>
</dbReference>
<dbReference type="PANTHER" id="PTHR40079:SF4">
    <property type="entry name" value="GH26 DOMAIN-CONTAINING PROTEIN-RELATED"/>
    <property type="match status" value="1"/>
</dbReference>
<accession>C9RMW1</accession>
<dbReference type="NCBIfam" id="TIGR04183">
    <property type="entry name" value="Por_Secre_tail"/>
    <property type="match status" value="1"/>
</dbReference>
<dbReference type="Gene3D" id="3.20.20.80">
    <property type="entry name" value="Glycosidases"/>
    <property type="match status" value="1"/>
</dbReference>
<keyword evidence="5" id="KW-0732">Signal</keyword>
<dbReference type="KEGG" id="fsu:Fisuc_0729"/>
<dbReference type="InterPro" id="IPR000805">
    <property type="entry name" value="Glyco_hydro_26"/>
</dbReference>
<keyword evidence="2 4" id="KW-0378">Hydrolase</keyword>
<dbReference type="AlphaFoldDB" id="C9RMW1"/>
<dbReference type="InterPro" id="IPR008979">
    <property type="entry name" value="Galactose-bd-like_sf"/>
</dbReference>
<dbReference type="Proteomes" id="UP000001497">
    <property type="component" value="Chromosome"/>
</dbReference>
<evidence type="ECO:0000313" key="11">
    <source>
        <dbReference type="Proteomes" id="UP000001497"/>
    </source>
</evidence>
<dbReference type="PROSITE" id="PS51175">
    <property type="entry name" value="CBM6"/>
    <property type="match status" value="1"/>
</dbReference>
<reference evidence="10" key="2">
    <citation type="submission" date="2010-08" db="EMBL/GenBank/DDBJ databases">
        <title>Complete sequence of Fibrobacter succinogenes subsp. succinogenes S85.</title>
        <authorList>
            <person name="Durkin A.S."/>
            <person name="Nelson K.E."/>
            <person name="Morrison M."/>
            <person name="Forsberg C.W."/>
            <person name="Wilson D.B."/>
            <person name="Russell J.B."/>
            <person name="Cann I.K.O."/>
            <person name="Mackie R.I."/>
            <person name="White B.A."/>
        </authorList>
    </citation>
    <scope>NUCLEOTIDE SEQUENCE [LARGE SCALE GENOMIC DNA]</scope>
    <source>
        <strain evidence="10">ATCC 19169 / S85</strain>
    </source>
</reference>
<dbReference type="EMBL" id="CP002158">
    <property type="protein sequence ID" value="ADL27278.1"/>
    <property type="molecule type" value="Genomic_DNA"/>
</dbReference>
<dbReference type="PATRIC" id="fig|59374.8.peg.1128"/>
<proteinExistence type="inferred from homology"/>
<feature type="domain" description="GH26" evidence="7">
    <location>
        <begin position="170"/>
        <end position="498"/>
    </location>
</feature>
<dbReference type="GO" id="GO:0030246">
    <property type="term" value="F:carbohydrate binding"/>
    <property type="evidence" value="ECO:0007669"/>
    <property type="project" value="InterPro"/>
</dbReference>
<dbReference type="InterPro" id="IPR005084">
    <property type="entry name" value="CBM6"/>
</dbReference>
<reference evidence="9" key="3">
    <citation type="submission" date="2010-08" db="EMBL/GenBank/DDBJ databases">
        <authorList>
            <person name="Durkin A.S."/>
            <person name="Nelson K.E."/>
            <person name="Morrison M."/>
            <person name="Forsberg C.W."/>
            <person name="Wilson D.B."/>
            <person name="Russell J.B."/>
            <person name="Cann I.K.O."/>
            <person name="Mackie R.I."/>
            <person name="White B.A."/>
        </authorList>
    </citation>
    <scope>NUCLEOTIDE SEQUENCE</scope>
    <source>
        <strain evidence="9">S85</strain>
    </source>
</reference>
<sequence>MFMKHFNYTNFVATATVAALAGTAFAATPIRLEAEDAVLADDHKVVVTEDAKASGGKYVQMKEGNLEFKVTVPATGYYTLWATYQLPTASGNKIQNLTVNDVSAGQISFGTSDDFKTIKGAGKIKLTTGENKIGIVHSWGWVNIDYIELTEYEASPWSLSPTPVTPEPTESAQKLYNFLLNNFGKHVISGVMTERPFENNGQYTPQNYETQTELSYINQASGKNVVLVGFDFLHASGKNSDQQWYQGYTHASLEMAKTVWKAGGIPQFNWHWKDPTLEVEAFYTESSGNTPFAEFSINKAYDEATGKWKTDSDAYKAIVRDMEMIADSLLTLQKKGVAVLWRPLHEASGKWFWWGTDGAKPCVALYKLMFDIFVNQKGLHNLIWVWTTDEASDALDWYPGDEYVDVVGRDYYYYPRESNHSSLVGSFETVKEMFGGRKIVTLSENGSVPYPDEMKADGANWSWFMPWYGDYAMEGWANDNTKESWKIVMNNEYTLTLEDMPGWDKYEIVTPPTTGIKNTLRSQKGIASLSVIGKNLQINVPSANAKVAIFDMQGNQVMSRAINGAASINLNGIAAGQYLVKVQGKGFTQNGRILVK</sequence>
<dbReference type="SUPFAM" id="SSF49785">
    <property type="entry name" value="Galactose-binding domain-like"/>
    <property type="match status" value="1"/>
</dbReference>
<dbReference type="SUPFAM" id="SSF51445">
    <property type="entry name" value="(Trans)glycosidases"/>
    <property type="match status" value="1"/>
</dbReference>
<dbReference type="OrthoDB" id="9803686at2"/>
<dbReference type="EC" id="3.2.1.78" evidence="8 9"/>
<feature type="active site" description="Proton donor" evidence="4">
    <location>
        <position position="346"/>
    </location>
</feature>
<dbReference type="InterPro" id="IPR022790">
    <property type="entry name" value="GH26_dom"/>
</dbReference>
<evidence type="ECO:0000256" key="2">
    <source>
        <dbReference type="ARBA" id="ARBA00022801"/>
    </source>
</evidence>
<dbReference type="Proteomes" id="UP000000517">
    <property type="component" value="Chromosome"/>
</dbReference>
<evidence type="ECO:0000313" key="8">
    <source>
        <dbReference type="EMBL" id="ACX74339.1"/>
    </source>
</evidence>
<dbReference type="STRING" id="59374.FSU_1167"/>
<keyword evidence="11" id="KW-1185">Reference proteome</keyword>
<protein>
    <submittedName>
        <fullName evidence="9">Beta-1,4-mannanase, man26C</fullName>
    </submittedName>
    <submittedName>
        <fullName evidence="8">Mannan endo-1,4-beta-mannosidase</fullName>
        <ecNumber evidence="8 9">3.2.1.78</ecNumber>
    </submittedName>
</protein>
<reference evidence="8 11" key="1">
    <citation type="submission" date="2009-10" db="EMBL/GenBank/DDBJ databases">
        <title>Complete sequence of Fibrobacter succinogenes subsp. succinogenes S85.</title>
        <authorList>
            <consortium name="US DOE Joint Genome Institute"/>
            <person name="Lucas S."/>
            <person name="Copeland A."/>
            <person name="Lapidus A."/>
            <person name="Glavina del Rio T."/>
            <person name="Tice H."/>
            <person name="Bruce D."/>
            <person name="Goodwin L."/>
            <person name="Pitluck S."/>
            <person name="Chertkov O."/>
            <person name="Detter J.C."/>
            <person name="Han C."/>
            <person name="Tapia R."/>
            <person name="Larimer F."/>
            <person name="Land M."/>
            <person name="Hauser L."/>
            <person name="Kyrpides N."/>
            <person name="Mikhailova N."/>
            <person name="Weimer P.J."/>
            <person name="Stevenson D.M."/>
            <person name="Boyum J."/>
            <person name="Brumm P.I."/>
            <person name="Mead D."/>
        </authorList>
    </citation>
    <scope>NUCLEOTIDE SEQUENCE [LARGE SCALE GENOMIC DNA]</scope>
    <source>
        <strain evidence="11">ATCC 19169 / S85</strain>
        <strain evidence="8">S85</strain>
    </source>
</reference>
<organism evidence="9 10">
    <name type="scientific">Fibrobacter succinogenes (strain ATCC 19169 / S85)</name>
    <dbReference type="NCBI Taxonomy" id="59374"/>
    <lineage>
        <taxon>Bacteria</taxon>
        <taxon>Pseudomonadati</taxon>
        <taxon>Fibrobacterota</taxon>
        <taxon>Fibrobacteria</taxon>
        <taxon>Fibrobacterales</taxon>
        <taxon>Fibrobacteraceae</taxon>
        <taxon>Fibrobacter</taxon>
    </lineage>
</organism>
<dbReference type="PROSITE" id="PS51764">
    <property type="entry name" value="GH26"/>
    <property type="match status" value="1"/>
</dbReference>
<feature type="active site" description="Nucleophile" evidence="4">
    <location>
        <position position="444"/>
    </location>
</feature>
<name>C9RMW1_FIBSS</name>
<dbReference type="GO" id="GO:0016985">
    <property type="term" value="F:mannan endo-1,4-beta-mannosidase activity"/>
    <property type="evidence" value="ECO:0007669"/>
    <property type="project" value="UniProtKB-EC"/>
</dbReference>
<dbReference type="InterPro" id="IPR017853">
    <property type="entry name" value="GH"/>
</dbReference>
<feature type="domain" description="CBM6" evidence="6">
    <location>
        <begin position="30"/>
        <end position="150"/>
    </location>
</feature>
<dbReference type="InterPro" id="IPR026444">
    <property type="entry name" value="Secre_tail"/>
</dbReference>
<dbReference type="Pfam" id="PF16990">
    <property type="entry name" value="CBM_35"/>
    <property type="match status" value="1"/>
</dbReference>
<dbReference type="HOGENOM" id="CLU_016930_1_0_0"/>
<dbReference type="CDD" id="cd04086">
    <property type="entry name" value="CBM35_mannanase-like"/>
    <property type="match status" value="1"/>
</dbReference>
<feature type="chain" id="PRO_5003001764" evidence="5">
    <location>
        <begin position="27"/>
        <end position="596"/>
    </location>
</feature>
<dbReference type="eggNOG" id="COG4124">
    <property type="taxonomic scope" value="Bacteria"/>
</dbReference>
<keyword evidence="3 4" id="KW-0326">Glycosidase</keyword>
<comment type="similarity">
    <text evidence="1 4">Belongs to the glycosyl hydrolase 26 family.</text>
</comment>
<dbReference type="CAZy" id="GH26">
    <property type="family name" value="Glycoside Hydrolase Family 26"/>
</dbReference>
<gene>
    <name evidence="8" type="ordered locus">Fisuc_0729</name>
    <name evidence="9" type="ordered locus">FSU_1167</name>
</gene>
<evidence type="ECO:0000259" key="7">
    <source>
        <dbReference type="PROSITE" id="PS51764"/>
    </source>
</evidence>
<dbReference type="Gene3D" id="2.60.120.260">
    <property type="entry name" value="Galactose-binding domain-like"/>
    <property type="match status" value="1"/>
</dbReference>
<evidence type="ECO:0000256" key="1">
    <source>
        <dbReference type="ARBA" id="ARBA00007754"/>
    </source>
</evidence>
<dbReference type="KEGG" id="fsc:FSU_1167"/>
<feature type="signal peptide" evidence="5">
    <location>
        <begin position="1"/>
        <end position="26"/>
    </location>
</feature>
<dbReference type="PRINTS" id="PR00739">
    <property type="entry name" value="GLHYDRLASE26"/>
</dbReference>
<dbReference type="GO" id="GO:0006080">
    <property type="term" value="P:substituted mannan metabolic process"/>
    <property type="evidence" value="ECO:0007669"/>
    <property type="project" value="InterPro"/>
</dbReference>
<dbReference type="CAZy" id="CBM35">
    <property type="family name" value="Carbohydrate-Binding Module Family 35"/>
</dbReference>
<evidence type="ECO:0000256" key="3">
    <source>
        <dbReference type="ARBA" id="ARBA00023295"/>
    </source>
</evidence>